<evidence type="ECO:0000256" key="6">
    <source>
        <dbReference type="PROSITE-ProRule" id="PRU00221"/>
    </source>
</evidence>
<evidence type="ECO:0000256" key="5">
    <source>
        <dbReference type="ARBA" id="ARBA00023242"/>
    </source>
</evidence>
<comment type="subcellular location">
    <subcellularLocation>
        <location evidence="1">Nucleus</location>
        <location evidence="1">Nucleolus</location>
    </subcellularLocation>
</comment>
<dbReference type="GO" id="GO:0005730">
    <property type="term" value="C:nucleolus"/>
    <property type="evidence" value="ECO:0007669"/>
    <property type="project" value="UniProtKB-SubCell"/>
</dbReference>
<accession>A0AAX6DHM0</accession>
<feature type="region of interest" description="Disordered" evidence="7">
    <location>
        <begin position="1"/>
        <end position="25"/>
    </location>
</feature>
<dbReference type="EMBL" id="JANAVB010044420">
    <property type="protein sequence ID" value="KAJ6791254.1"/>
    <property type="molecule type" value="Genomic_DNA"/>
</dbReference>
<keyword evidence="10" id="KW-1185">Reference proteome</keyword>
<dbReference type="SUPFAM" id="SSF50978">
    <property type="entry name" value="WD40 repeat-like"/>
    <property type="match status" value="1"/>
</dbReference>
<dbReference type="PRINTS" id="PR00320">
    <property type="entry name" value="GPROTEINBRPT"/>
</dbReference>
<evidence type="ECO:0000256" key="4">
    <source>
        <dbReference type="ARBA" id="ARBA00022737"/>
    </source>
</evidence>
<organism evidence="9 10">
    <name type="scientific">Iris pallida</name>
    <name type="common">Sweet iris</name>
    <dbReference type="NCBI Taxonomy" id="29817"/>
    <lineage>
        <taxon>Eukaryota</taxon>
        <taxon>Viridiplantae</taxon>
        <taxon>Streptophyta</taxon>
        <taxon>Embryophyta</taxon>
        <taxon>Tracheophyta</taxon>
        <taxon>Spermatophyta</taxon>
        <taxon>Magnoliopsida</taxon>
        <taxon>Liliopsida</taxon>
        <taxon>Asparagales</taxon>
        <taxon>Iridaceae</taxon>
        <taxon>Iridoideae</taxon>
        <taxon>Irideae</taxon>
        <taxon>Iris</taxon>
    </lineage>
</organism>
<dbReference type="InterPro" id="IPR001680">
    <property type="entry name" value="WD40_rpt"/>
</dbReference>
<proteinExistence type="predicted"/>
<dbReference type="PANTHER" id="PTHR19924">
    <property type="entry name" value="UTP15 U3 SMALL NUCLEOLAR RNA-ASSOCIATED PROTEIN 15 FAMILY MEMBER"/>
    <property type="match status" value="1"/>
</dbReference>
<evidence type="ECO:0000259" key="8">
    <source>
        <dbReference type="Pfam" id="PF09384"/>
    </source>
</evidence>
<dbReference type="SMART" id="SM00320">
    <property type="entry name" value="WD40"/>
    <property type="match status" value="5"/>
</dbReference>
<comment type="caution">
    <text evidence="9">The sequence shown here is derived from an EMBL/GenBank/DDBJ whole genome shotgun (WGS) entry which is preliminary data.</text>
</comment>
<dbReference type="InterPro" id="IPR020472">
    <property type="entry name" value="WD40_PAC1"/>
</dbReference>
<feature type="repeat" description="WD" evidence="6">
    <location>
        <begin position="171"/>
        <end position="206"/>
    </location>
</feature>
<dbReference type="GO" id="GO:0006364">
    <property type="term" value="P:rRNA processing"/>
    <property type="evidence" value="ECO:0007669"/>
    <property type="project" value="UniProtKB-KW"/>
</dbReference>
<dbReference type="GO" id="GO:0045943">
    <property type="term" value="P:positive regulation of transcription by RNA polymerase I"/>
    <property type="evidence" value="ECO:0007669"/>
    <property type="project" value="TreeGrafter"/>
</dbReference>
<keyword evidence="4" id="KW-0677">Repeat</keyword>
<protein>
    <submittedName>
        <fullName evidence="9">Protein SLOW WALKER 1</fullName>
    </submittedName>
</protein>
<keyword evidence="5" id="KW-0539">Nucleus</keyword>
<reference evidence="9" key="1">
    <citation type="journal article" date="2023" name="GigaByte">
        <title>Genome assembly of the bearded iris, Iris pallida Lam.</title>
        <authorList>
            <person name="Bruccoleri R.E."/>
            <person name="Oakeley E.J."/>
            <person name="Faust A.M.E."/>
            <person name="Altorfer M."/>
            <person name="Dessus-Babus S."/>
            <person name="Burckhardt D."/>
            <person name="Oertli M."/>
            <person name="Naumann U."/>
            <person name="Petersen F."/>
            <person name="Wong J."/>
        </authorList>
    </citation>
    <scope>NUCLEOTIDE SEQUENCE</scope>
    <source>
        <strain evidence="9">GSM-AAB239-AS_SAM_17_03QT</strain>
    </source>
</reference>
<evidence type="ECO:0000256" key="1">
    <source>
        <dbReference type="ARBA" id="ARBA00004604"/>
    </source>
</evidence>
<evidence type="ECO:0000256" key="3">
    <source>
        <dbReference type="ARBA" id="ARBA00022574"/>
    </source>
</evidence>
<evidence type="ECO:0000313" key="9">
    <source>
        <dbReference type="EMBL" id="KAJ6791254.1"/>
    </source>
</evidence>
<feature type="domain" description="U3 small nucleolar RNA-associated protein 15 C-terminal" evidence="8">
    <location>
        <begin position="377"/>
        <end position="519"/>
    </location>
</feature>
<evidence type="ECO:0000256" key="7">
    <source>
        <dbReference type="SAM" id="MobiDB-lite"/>
    </source>
</evidence>
<dbReference type="Proteomes" id="UP001140949">
    <property type="component" value="Unassembled WGS sequence"/>
</dbReference>
<dbReference type="InterPro" id="IPR018983">
    <property type="entry name" value="U3_snoRNA-assocProt_15_C"/>
</dbReference>
<dbReference type="InterPro" id="IPR015943">
    <property type="entry name" value="WD40/YVTN_repeat-like_dom_sf"/>
</dbReference>
<dbReference type="PROSITE" id="PS50082">
    <property type="entry name" value="WD_REPEATS_2"/>
    <property type="match status" value="1"/>
</dbReference>
<dbReference type="InterPro" id="IPR036322">
    <property type="entry name" value="WD40_repeat_dom_sf"/>
</dbReference>
<dbReference type="CDD" id="cd00200">
    <property type="entry name" value="WD40"/>
    <property type="match status" value="1"/>
</dbReference>
<gene>
    <name evidence="9" type="ORF">M6B38_243870</name>
</gene>
<reference evidence="9" key="2">
    <citation type="submission" date="2023-04" db="EMBL/GenBank/DDBJ databases">
        <authorList>
            <person name="Bruccoleri R.E."/>
            <person name="Oakeley E.J."/>
            <person name="Faust A.-M."/>
            <person name="Dessus-Babus S."/>
            <person name="Altorfer M."/>
            <person name="Burckhardt D."/>
            <person name="Oertli M."/>
            <person name="Naumann U."/>
            <person name="Petersen F."/>
            <person name="Wong J."/>
        </authorList>
    </citation>
    <scope>NUCLEOTIDE SEQUENCE</scope>
    <source>
        <strain evidence="9">GSM-AAB239-AS_SAM_17_03QT</strain>
        <tissue evidence="9">Leaf</tissue>
    </source>
</reference>
<dbReference type="AlphaFoldDB" id="A0AAX6DHM0"/>
<dbReference type="Pfam" id="PF09384">
    <property type="entry name" value="UTP15_C"/>
    <property type="match status" value="1"/>
</dbReference>
<name>A0AAX6DHM0_IRIPA</name>
<dbReference type="PANTHER" id="PTHR19924:SF26">
    <property type="entry name" value="U3 SMALL NUCLEOLAR RNA-ASSOCIATED PROTEIN 15 HOMOLOG"/>
    <property type="match status" value="1"/>
</dbReference>
<keyword evidence="3 6" id="KW-0853">WD repeat</keyword>
<sequence length="525" mass="57816">MAADQSKPFFPVGSTHPPRNPKALTPESKYWRSFRNSPLSTDLVLPVTSLEFSPAAPHDLAVSVSASVRLYGGSSLEPKPFSLTSFSDVAYSPSFRCDGKLLAAGGKSGVVQVFKTDKAGHAIRTLKAHTRPVSVVRYPRILDKLHLFSAGDDALLTYWDVPTEAPVHTYEGAHKEYIRAGSGSPVNCEVFATGSYDGSVKLWDVRVDSSDPVLNLYHGGSVASVLFLPSGGLIATAGGNSIKIWDVIGGGRLIHTMNSHNKTVTSMCLGNIGDENLGESRILSVSSDGYLKCFDFASFKVTHSMRYPGELLSVGFSPSGLVRVVGTSKGTIFIGKKKKKKEIDETGKVSEFGFVPEPQKKVLRPTNYRYFRRGQNEKPLESDYVLKRTPKVKLAEHDKLLKKFRHKEALLSALNRKNPNSTVAVMEELVARKKLLKCVANLDIDELGLLLGFLHRCATMPRYARFLMGLTKRVFELRGEDVLSSEELRCHVRNLKRMVAEEIKIQHSLQEIQGMISPLLAIAGR</sequence>
<evidence type="ECO:0000256" key="2">
    <source>
        <dbReference type="ARBA" id="ARBA00022552"/>
    </source>
</evidence>
<evidence type="ECO:0000313" key="10">
    <source>
        <dbReference type="Proteomes" id="UP001140949"/>
    </source>
</evidence>
<dbReference type="Pfam" id="PF00400">
    <property type="entry name" value="WD40"/>
    <property type="match status" value="3"/>
</dbReference>
<dbReference type="Gene3D" id="2.130.10.10">
    <property type="entry name" value="YVTN repeat-like/Quinoprotein amine dehydrogenase"/>
    <property type="match status" value="1"/>
</dbReference>
<keyword evidence="2" id="KW-0698">rRNA processing</keyword>